<dbReference type="GO" id="GO:0005737">
    <property type="term" value="C:cytoplasm"/>
    <property type="evidence" value="ECO:0007669"/>
    <property type="project" value="TreeGrafter"/>
</dbReference>
<reference evidence="2 3" key="1">
    <citation type="submission" date="2016-10" db="EMBL/GenBank/DDBJ databases">
        <title>WGS of isloates from the oral cavity of healthy individuals.</title>
        <authorList>
            <person name="Sharma S."/>
            <person name="Pal V.K."/>
            <person name="Patil P.B."/>
            <person name="Korpole S."/>
            <person name="Grover V."/>
        </authorList>
    </citation>
    <scope>NUCLEOTIDE SEQUENCE [LARGE SCALE GENOMIC DNA]</scope>
    <source>
        <strain evidence="2 3">DISK12</strain>
    </source>
</reference>
<dbReference type="AlphaFoldDB" id="A0A2M9WMV3"/>
<dbReference type="GO" id="GO:0042277">
    <property type="term" value="F:peptide binding"/>
    <property type="evidence" value="ECO:0007669"/>
    <property type="project" value="TreeGrafter"/>
</dbReference>
<dbReference type="EMBL" id="MKXG01000126">
    <property type="protein sequence ID" value="PJZ16748.1"/>
    <property type="molecule type" value="Genomic_DNA"/>
</dbReference>
<dbReference type="InterPro" id="IPR027268">
    <property type="entry name" value="Peptidase_M4/M1_CTD_sf"/>
</dbReference>
<dbReference type="Proteomes" id="UP000231914">
    <property type="component" value="Unassembled WGS sequence"/>
</dbReference>
<dbReference type="InterPro" id="IPR014782">
    <property type="entry name" value="Peptidase_M1_dom"/>
</dbReference>
<dbReference type="PANTHER" id="PTHR11533:SF174">
    <property type="entry name" value="PUROMYCIN-SENSITIVE AMINOPEPTIDASE-RELATED"/>
    <property type="match status" value="1"/>
</dbReference>
<dbReference type="Pfam" id="PF01433">
    <property type="entry name" value="Peptidase_M1"/>
    <property type="match status" value="1"/>
</dbReference>
<evidence type="ECO:0000313" key="2">
    <source>
        <dbReference type="EMBL" id="PJZ16748.1"/>
    </source>
</evidence>
<dbReference type="GO" id="GO:0005615">
    <property type="term" value="C:extracellular space"/>
    <property type="evidence" value="ECO:0007669"/>
    <property type="project" value="TreeGrafter"/>
</dbReference>
<evidence type="ECO:0000259" key="1">
    <source>
        <dbReference type="Pfam" id="PF01433"/>
    </source>
</evidence>
<gene>
    <name evidence="2" type="ORF">BHU41_08685</name>
</gene>
<proteinExistence type="predicted"/>
<organism evidence="2 3">
    <name type="scientific">Lactobacillus crispatus</name>
    <dbReference type="NCBI Taxonomy" id="47770"/>
    <lineage>
        <taxon>Bacteria</taxon>
        <taxon>Bacillati</taxon>
        <taxon>Bacillota</taxon>
        <taxon>Bacilli</taxon>
        <taxon>Lactobacillales</taxon>
        <taxon>Lactobacillaceae</taxon>
        <taxon>Lactobacillus</taxon>
    </lineage>
</organism>
<protein>
    <recommendedName>
        <fullName evidence="1">Peptidase M1 membrane alanine aminopeptidase domain-containing protein</fullName>
    </recommendedName>
</protein>
<dbReference type="InterPro" id="IPR050344">
    <property type="entry name" value="Peptidase_M1_aminopeptidases"/>
</dbReference>
<dbReference type="RefSeq" id="WP_100732859.1">
    <property type="nucleotide sequence ID" value="NZ_MKXG01000126.1"/>
</dbReference>
<dbReference type="GO" id="GO:0016020">
    <property type="term" value="C:membrane"/>
    <property type="evidence" value="ECO:0007669"/>
    <property type="project" value="TreeGrafter"/>
</dbReference>
<dbReference type="GO" id="GO:0008270">
    <property type="term" value="F:zinc ion binding"/>
    <property type="evidence" value="ECO:0007669"/>
    <property type="project" value="InterPro"/>
</dbReference>
<sequence>MRDFVIVASNKFKVSSTKANGIKINNNYYAGKSAKIYNQLAKQTAVDSIKLFTKKYGPYPYSELDLTESPFSSDTGGMEYSGLVMIAQDTFARKKAASKEDYDSVIENVSHEVAHQWFFNTVGNDEYTEPWLDEGMAEFSEDIIFDLSPINKIPKKYDETDTAYNGGKSFYSLLRYLMGEKKFDQAMRDYYHTYYLKQATGKDFIAIIKKHDNSKAVNDLIKRYISPKYLQ</sequence>
<feature type="domain" description="Peptidase M1 membrane alanine aminopeptidase" evidence="1">
    <location>
        <begin position="44"/>
        <end position="146"/>
    </location>
</feature>
<dbReference type="Gene3D" id="1.10.390.10">
    <property type="entry name" value="Neutral Protease Domain 2"/>
    <property type="match status" value="2"/>
</dbReference>
<dbReference type="GO" id="GO:0070006">
    <property type="term" value="F:metalloaminopeptidase activity"/>
    <property type="evidence" value="ECO:0007669"/>
    <property type="project" value="TreeGrafter"/>
</dbReference>
<dbReference type="SUPFAM" id="SSF55486">
    <property type="entry name" value="Metalloproteases ('zincins'), catalytic domain"/>
    <property type="match status" value="1"/>
</dbReference>
<accession>A0A2M9WMV3</accession>
<comment type="caution">
    <text evidence="2">The sequence shown here is derived from an EMBL/GenBank/DDBJ whole genome shotgun (WGS) entry which is preliminary data.</text>
</comment>
<dbReference type="PANTHER" id="PTHR11533">
    <property type="entry name" value="PROTEASE M1 ZINC METALLOPROTEASE"/>
    <property type="match status" value="1"/>
</dbReference>
<name>A0A2M9WMV3_9LACO</name>
<dbReference type="GO" id="GO:0043171">
    <property type="term" value="P:peptide catabolic process"/>
    <property type="evidence" value="ECO:0007669"/>
    <property type="project" value="TreeGrafter"/>
</dbReference>
<evidence type="ECO:0000313" key="3">
    <source>
        <dbReference type="Proteomes" id="UP000231914"/>
    </source>
</evidence>